<evidence type="ECO:0000313" key="1">
    <source>
        <dbReference type="EMBL" id="KAJ8952922.1"/>
    </source>
</evidence>
<name>A0AAV8YNF7_9CUCU</name>
<sequence>MPLRIGCRVDDDDKHQNDVNCLIYKKGKLYSGGDEGKIMVWSMDLTKLGEVQAHSRSVYSLAASDDTLFSCSSDGTIKSFELNTLKLKSTVIHEDHTEFWKLYYSEGCLYAGDDEGTLKVWKNGHYFGSLLIESIKDMAISHHIAFTVQDTDVFITEVKVDGEILQFGIKKTFMGRGPLTLMGDQLFAFVSREGKDIIVHENCDETHYREITRVQGAHEMIINALAGTKWNDKMVLFSGGWDKQIKKWIIDEDMVKTESCLNADMVVNSIVIGDKGEIYAGGVDGHIVRIEVE</sequence>
<dbReference type="InterPro" id="IPR015943">
    <property type="entry name" value="WD40/YVTN_repeat-like_dom_sf"/>
</dbReference>
<dbReference type="Proteomes" id="UP001162162">
    <property type="component" value="Unassembled WGS sequence"/>
</dbReference>
<dbReference type="Pfam" id="PF00400">
    <property type="entry name" value="WD40"/>
    <property type="match status" value="1"/>
</dbReference>
<dbReference type="InterPro" id="IPR036322">
    <property type="entry name" value="WD40_repeat_dom_sf"/>
</dbReference>
<dbReference type="AlphaFoldDB" id="A0AAV8YNF7"/>
<organism evidence="1 2">
    <name type="scientific">Aromia moschata</name>
    <dbReference type="NCBI Taxonomy" id="1265417"/>
    <lineage>
        <taxon>Eukaryota</taxon>
        <taxon>Metazoa</taxon>
        <taxon>Ecdysozoa</taxon>
        <taxon>Arthropoda</taxon>
        <taxon>Hexapoda</taxon>
        <taxon>Insecta</taxon>
        <taxon>Pterygota</taxon>
        <taxon>Neoptera</taxon>
        <taxon>Endopterygota</taxon>
        <taxon>Coleoptera</taxon>
        <taxon>Polyphaga</taxon>
        <taxon>Cucujiformia</taxon>
        <taxon>Chrysomeloidea</taxon>
        <taxon>Cerambycidae</taxon>
        <taxon>Cerambycinae</taxon>
        <taxon>Callichromatini</taxon>
        <taxon>Aromia</taxon>
    </lineage>
</organism>
<dbReference type="SUPFAM" id="SSF50978">
    <property type="entry name" value="WD40 repeat-like"/>
    <property type="match status" value="1"/>
</dbReference>
<accession>A0AAV8YNF7</accession>
<gene>
    <name evidence="1" type="ORF">NQ318_006539</name>
</gene>
<dbReference type="Gene3D" id="2.130.10.10">
    <property type="entry name" value="YVTN repeat-like/Quinoprotein amine dehydrogenase"/>
    <property type="match status" value="1"/>
</dbReference>
<dbReference type="InterPro" id="IPR045182">
    <property type="entry name" value="JINGUBANG-like"/>
</dbReference>
<comment type="caution">
    <text evidence="1">The sequence shown here is derived from an EMBL/GenBank/DDBJ whole genome shotgun (WGS) entry which is preliminary data.</text>
</comment>
<dbReference type="InterPro" id="IPR001680">
    <property type="entry name" value="WD40_rpt"/>
</dbReference>
<dbReference type="EMBL" id="JAPWTK010000063">
    <property type="protein sequence ID" value="KAJ8952922.1"/>
    <property type="molecule type" value="Genomic_DNA"/>
</dbReference>
<dbReference type="PANTHER" id="PTHR22844:SF387">
    <property type="entry name" value="F3I6.5 PROTEIN"/>
    <property type="match status" value="1"/>
</dbReference>
<protein>
    <submittedName>
        <fullName evidence="1">Uncharacterized protein</fullName>
    </submittedName>
</protein>
<reference evidence="1" key="1">
    <citation type="journal article" date="2023" name="Insect Mol. Biol.">
        <title>Genome sequencing provides insights into the evolution of gene families encoding plant cell wall-degrading enzymes in longhorned beetles.</title>
        <authorList>
            <person name="Shin N.R."/>
            <person name="Okamura Y."/>
            <person name="Kirsch R."/>
            <person name="Pauchet Y."/>
        </authorList>
    </citation>
    <scope>NUCLEOTIDE SEQUENCE</scope>
    <source>
        <strain evidence="1">AMC_N1</strain>
    </source>
</reference>
<keyword evidence="2" id="KW-1185">Reference proteome</keyword>
<evidence type="ECO:0000313" key="2">
    <source>
        <dbReference type="Proteomes" id="UP001162162"/>
    </source>
</evidence>
<proteinExistence type="predicted"/>
<dbReference type="SMART" id="SM00320">
    <property type="entry name" value="WD40"/>
    <property type="match status" value="4"/>
</dbReference>
<dbReference type="PANTHER" id="PTHR22844">
    <property type="entry name" value="F-BOX AND WD40 DOMAIN PROTEIN"/>
    <property type="match status" value="1"/>
</dbReference>